<sequence>MASYKRKSCLQKFKKVFYHDDSLPCKGKDSSYLKQEALMRSRYAIEELVKSKCRPDNVEETDYLSCSSNYETLQGQWADDGPLSLQNSGGVCPSSYHQSADRHSPVFPSTYVYHRYQPRERSTTVRTKGLNTVTLQQHQMLQQQQQQQPGLQQCQYYGYSYEQIQQYAYMQTKETLPPQYGAHQRLSHLPMEYYNNNNNSYVQWSVQSQPEIKSEPLFTDFEKYRHLDQFSLTPQTSPDSSYNVQSSVVISQNLYPVTPLSPPPSPVTMTTGMCVQMPSPKPQCTVQGLRSNQLHHVDNYPNSSRKTVTPSQLNSAYTNCSSHQYIQNKYNGVRKTPVTLLNGDRNQSCRYNNLKHFHNSQTKYCQLAEDTSSQLPLNTNPAVEVDIVSNNPISDLHRASSLPPIGSFLDFLNEELIVPINT</sequence>
<accession>A0ABM0M7L2</accession>
<evidence type="ECO:0000313" key="2">
    <source>
        <dbReference type="RefSeq" id="XP_006816003.1"/>
    </source>
</evidence>
<organism evidence="1 2">
    <name type="scientific">Saccoglossus kowalevskii</name>
    <name type="common">Acorn worm</name>
    <dbReference type="NCBI Taxonomy" id="10224"/>
    <lineage>
        <taxon>Eukaryota</taxon>
        <taxon>Metazoa</taxon>
        <taxon>Hemichordata</taxon>
        <taxon>Enteropneusta</taxon>
        <taxon>Harrimaniidae</taxon>
        <taxon>Saccoglossus</taxon>
    </lineage>
</organism>
<dbReference type="Proteomes" id="UP000694865">
    <property type="component" value="Unplaced"/>
</dbReference>
<evidence type="ECO:0000313" key="1">
    <source>
        <dbReference type="Proteomes" id="UP000694865"/>
    </source>
</evidence>
<gene>
    <name evidence="2" type="primary">LOC102800540</name>
</gene>
<protein>
    <submittedName>
        <fullName evidence="2">Myb-like protein Q-like</fullName>
    </submittedName>
</protein>
<reference evidence="2" key="1">
    <citation type="submission" date="2025-08" db="UniProtKB">
        <authorList>
            <consortium name="RefSeq"/>
        </authorList>
    </citation>
    <scope>IDENTIFICATION</scope>
    <source>
        <tissue evidence="2">Testes</tissue>
    </source>
</reference>
<name>A0ABM0M7L2_SACKO</name>
<proteinExistence type="predicted"/>
<dbReference type="RefSeq" id="XP_006816003.1">
    <property type="nucleotide sequence ID" value="XM_006815940.1"/>
</dbReference>
<keyword evidence="1" id="KW-1185">Reference proteome</keyword>
<dbReference type="GeneID" id="102800540"/>